<keyword evidence="1" id="KW-0812">Transmembrane</keyword>
<keyword evidence="1" id="KW-0472">Membrane</keyword>
<reference evidence="2" key="1">
    <citation type="submission" date="2018-05" db="EMBL/GenBank/DDBJ databases">
        <authorList>
            <person name="Lanie J.A."/>
            <person name="Ng W.-L."/>
            <person name="Kazmierczak K.M."/>
            <person name="Andrzejewski T.M."/>
            <person name="Davidsen T.M."/>
            <person name="Wayne K.J."/>
            <person name="Tettelin H."/>
            <person name="Glass J.I."/>
            <person name="Rusch D."/>
            <person name="Podicherti R."/>
            <person name="Tsui H.-C.T."/>
            <person name="Winkler M.E."/>
        </authorList>
    </citation>
    <scope>NUCLEOTIDE SEQUENCE</scope>
</reference>
<proteinExistence type="predicted"/>
<evidence type="ECO:0000256" key="1">
    <source>
        <dbReference type="SAM" id="Phobius"/>
    </source>
</evidence>
<dbReference type="EMBL" id="UINC01020553">
    <property type="protein sequence ID" value="SVA86195.1"/>
    <property type="molecule type" value="Genomic_DNA"/>
</dbReference>
<protein>
    <recommendedName>
        <fullName evidence="3">Sialidase domain-containing protein</fullName>
    </recommendedName>
</protein>
<dbReference type="InterPro" id="IPR023296">
    <property type="entry name" value="Glyco_hydro_beta-prop_sf"/>
</dbReference>
<sequence>MTHSKLNVFFIISVMCGYLIVFESVTLAEHFNKRPKGKHGPHPGQYELILKKSDSENFKDDGDVIVKGAHVPTLLESGKNVFLYYQWFPKDITKKKWFDHIGVSISRDSGSTWNDTVGLKITGIPQRLLGRQGRPMDPAAVSLSNGQIRLFFTLEKNQPHNRVIGDAKIHSALSNNGINFVYEPGPRLQIDDVDLRDPAIVYFKNKWHLYAPNQKRSGTGYYATSTDGLNFVRQSDVSVSQRGDWLGNTTTANGKIYFFGTVWVGTSSNGNDWDSNRSRGLGPDPAVIHLKNGSWLGVTFRRMN</sequence>
<gene>
    <name evidence="2" type="ORF">METZ01_LOCUS139049</name>
</gene>
<name>A0A381ZA76_9ZZZZ</name>
<dbReference type="AlphaFoldDB" id="A0A381ZA76"/>
<keyword evidence="1" id="KW-1133">Transmembrane helix</keyword>
<evidence type="ECO:0008006" key="3">
    <source>
        <dbReference type="Google" id="ProtNLM"/>
    </source>
</evidence>
<feature type="transmembrane region" description="Helical" evidence="1">
    <location>
        <begin position="6"/>
        <end position="28"/>
    </location>
</feature>
<dbReference type="Gene3D" id="2.115.10.20">
    <property type="entry name" value="Glycosyl hydrolase domain, family 43"/>
    <property type="match status" value="1"/>
</dbReference>
<evidence type="ECO:0000313" key="2">
    <source>
        <dbReference type="EMBL" id="SVA86195.1"/>
    </source>
</evidence>
<dbReference type="SUPFAM" id="SSF75005">
    <property type="entry name" value="Arabinanase/levansucrase/invertase"/>
    <property type="match status" value="1"/>
</dbReference>
<organism evidence="2">
    <name type="scientific">marine metagenome</name>
    <dbReference type="NCBI Taxonomy" id="408172"/>
    <lineage>
        <taxon>unclassified sequences</taxon>
        <taxon>metagenomes</taxon>
        <taxon>ecological metagenomes</taxon>
    </lineage>
</organism>
<accession>A0A381ZA76</accession>